<sequence length="225" mass="26145">MLISLVYVFECRSRSIQENRLKFESNSTRIIYYVIIYTLPSLCLLVYFIVPTDQEAAKLDALRSFPCPTKEFFLEQTFVVLSDPFWLSFIMLFAIPAITILIFGNIFFHVSCCIFYLYMAPGAMTSIRTRLIQRRFFIGMFAQTGFPFIVLAIPYSVLGVSIAIGRVSQVITNISFINFGVHGLVESICIITFHHSYRLYIQKWFMKTAIIKSKFFRIVIRCHIQ</sequence>
<name>A0A1I7TSX3_9PELO</name>
<organism evidence="2 3">
    <name type="scientific">Caenorhabditis tropicalis</name>
    <dbReference type="NCBI Taxonomy" id="1561998"/>
    <lineage>
        <taxon>Eukaryota</taxon>
        <taxon>Metazoa</taxon>
        <taxon>Ecdysozoa</taxon>
        <taxon>Nematoda</taxon>
        <taxon>Chromadorea</taxon>
        <taxon>Rhabditida</taxon>
        <taxon>Rhabditina</taxon>
        <taxon>Rhabditomorpha</taxon>
        <taxon>Rhabditoidea</taxon>
        <taxon>Rhabditidae</taxon>
        <taxon>Peloderinae</taxon>
        <taxon>Caenorhabditis</taxon>
    </lineage>
</organism>
<evidence type="ECO:0000313" key="3">
    <source>
        <dbReference type="WBParaSite" id="Csp11.Scaffold629.g11449.t1"/>
    </source>
</evidence>
<dbReference type="PANTHER" id="PTHR22941:SF51">
    <property type="entry name" value="SERPENTINE RECEPTOR, CLASS H-RELATED"/>
    <property type="match status" value="1"/>
</dbReference>
<dbReference type="AlphaFoldDB" id="A0A1I7TSX3"/>
<feature type="transmembrane region" description="Helical" evidence="1">
    <location>
        <begin position="138"/>
        <end position="164"/>
    </location>
</feature>
<accession>A0A1I7TSX3</accession>
<dbReference type="WBParaSite" id="Csp11.Scaffold629.g11449.t1">
    <property type="protein sequence ID" value="Csp11.Scaffold629.g11449.t1"/>
    <property type="gene ID" value="Csp11.Scaffold629.g11449"/>
</dbReference>
<dbReference type="PANTHER" id="PTHR22941">
    <property type="entry name" value="SERPENTINE RECEPTOR"/>
    <property type="match status" value="1"/>
</dbReference>
<reference evidence="3" key="1">
    <citation type="submission" date="2016-11" db="UniProtKB">
        <authorList>
            <consortium name="WormBaseParasite"/>
        </authorList>
    </citation>
    <scope>IDENTIFICATION</scope>
</reference>
<protein>
    <submittedName>
        <fullName evidence="3">G protein-coupled receptor</fullName>
    </submittedName>
</protein>
<feature type="transmembrane region" description="Helical" evidence="1">
    <location>
        <begin position="30"/>
        <end position="50"/>
    </location>
</feature>
<keyword evidence="2" id="KW-1185">Reference proteome</keyword>
<proteinExistence type="predicted"/>
<dbReference type="Proteomes" id="UP000095282">
    <property type="component" value="Unplaced"/>
</dbReference>
<dbReference type="InterPro" id="IPR053220">
    <property type="entry name" value="Nematode_rcpt-like_serp_H"/>
</dbReference>
<keyword evidence="1" id="KW-1133">Transmembrane helix</keyword>
<keyword evidence="1" id="KW-0472">Membrane</keyword>
<evidence type="ECO:0000313" key="2">
    <source>
        <dbReference type="Proteomes" id="UP000095282"/>
    </source>
</evidence>
<keyword evidence="1" id="KW-0812">Transmembrane</keyword>
<dbReference type="Pfam" id="PF10318">
    <property type="entry name" value="7TM_GPCR_Srh"/>
    <property type="match status" value="1"/>
</dbReference>
<dbReference type="eggNOG" id="ENOG502TGIF">
    <property type="taxonomic scope" value="Eukaryota"/>
</dbReference>
<evidence type="ECO:0000256" key="1">
    <source>
        <dbReference type="SAM" id="Phobius"/>
    </source>
</evidence>
<dbReference type="InterPro" id="IPR019422">
    <property type="entry name" value="7TM_GPCR_serpentine_rcpt_Srh"/>
</dbReference>
<feature type="transmembrane region" description="Helical" evidence="1">
    <location>
        <begin position="176"/>
        <end position="197"/>
    </location>
</feature>
<feature type="transmembrane region" description="Helical" evidence="1">
    <location>
        <begin position="85"/>
        <end position="118"/>
    </location>
</feature>